<dbReference type="RefSeq" id="WP_078483503.1">
    <property type="nucleotide sequence ID" value="NZ_MPRL01000025.1"/>
</dbReference>
<dbReference type="EMBL" id="MPRL01000025">
    <property type="protein sequence ID" value="OOZ40444.1"/>
    <property type="molecule type" value="Genomic_DNA"/>
</dbReference>
<dbReference type="GO" id="GO:0016757">
    <property type="term" value="F:glycosyltransferase activity"/>
    <property type="evidence" value="ECO:0007669"/>
    <property type="project" value="InterPro"/>
</dbReference>
<dbReference type="PANTHER" id="PTHR46401">
    <property type="entry name" value="GLYCOSYLTRANSFERASE WBBK-RELATED"/>
    <property type="match status" value="1"/>
</dbReference>
<feature type="domain" description="Glycosyl transferase family 1" evidence="2">
    <location>
        <begin position="163"/>
        <end position="340"/>
    </location>
</feature>
<dbReference type="PANTHER" id="PTHR46401:SF2">
    <property type="entry name" value="GLYCOSYLTRANSFERASE WBBK-RELATED"/>
    <property type="match status" value="1"/>
</dbReference>
<protein>
    <recommendedName>
        <fullName evidence="2">Glycosyl transferase family 1 domain-containing protein</fullName>
    </recommendedName>
</protein>
<dbReference type="Proteomes" id="UP000191110">
    <property type="component" value="Unassembled WGS sequence"/>
</dbReference>
<dbReference type="CDD" id="cd03801">
    <property type="entry name" value="GT4_PimA-like"/>
    <property type="match status" value="1"/>
</dbReference>
<evidence type="ECO:0000313" key="4">
    <source>
        <dbReference type="Proteomes" id="UP000191110"/>
    </source>
</evidence>
<dbReference type="AlphaFoldDB" id="A0A1T2L5W3"/>
<dbReference type="OrthoDB" id="9790710at2"/>
<comment type="caution">
    <text evidence="3">The sequence shown here is derived from an EMBL/GenBank/DDBJ whole genome shotgun (WGS) entry which is preliminary data.</text>
</comment>
<keyword evidence="4" id="KW-1185">Reference proteome</keyword>
<proteinExistence type="predicted"/>
<evidence type="ECO:0000259" key="2">
    <source>
        <dbReference type="Pfam" id="PF00534"/>
    </source>
</evidence>
<dbReference type="InterPro" id="IPR001296">
    <property type="entry name" value="Glyco_trans_1"/>
</dbReference>
<name>A0A1T2L5W3_9GAMM</name>
<organism evidence="3 4">
    <name type="scientific">Solemya pervernicosa gill symbiont</name>
    <dbReference type="NCBI Taxonomy" id="642797"/>
    <lineage>
        <taxon>Bacteria</taxon>
        <taxon>Pseudomonadati</taxon>
        <taxon>Pseudomonadota</taxon>
        <taxon>Gammaproteobacteria</taxon>
        <taxon>sulfur-oxidizing symbionts</taxon>
    </lineage>
</organism>
<reference evidence="3 4" key="1">
    <citation type="submission" date="2016-11" db="EMBL/GenBank/DDBJ databases">
        <title>Mixed transmission modes and dynamic genome evolution in an obligate animal-bacterial symbiosis.</title>
        <authorList>
            <person name="Russell S.L."/>
            <person name="Corbett-Detig R.B."/>
            <person name="Cavanaugh C.M."/>
        </authorList>
    </citation>
    <scope>NUCLEOTIDE SEQUENCE [LARGE SCALE GENOMIC DNA]</scope>
    <source>
        <strain evidence="3">Sveles-Q1</strain>
    </source>
</reference>
<dbReference type="GO" id="GO:0009103">
    <property type="term" value="P:lipopolysaccharide biosynthetic process"/>
    <property type="evidence" value="ECO:0007669"/>
    <property type="project" value="TreeGrafter"/>
</dbReference>
<evidence type="ECO:0000256" key="1">
    <source>
        <dbReference type="ARBA" id="ARBA00022679"/>
    </source>
</evidence>
<sequence length="362" mass="40944">MKVVIIPGDHNYSRALASGLESGGVDCVLLGKWGSYLPEIVDEIKAQRPDILHLHWPESLLTSRKTMKQSSSEILNDFSDALEKLRACNIKLCLTLHNFLPHNCVNPDFEQRLYQLLYTFSDGNIHHSNCGRQRVLEAFEFSGQHSLIQHGFFSHEPVSTLTKEQARHSLGLPDDALILISVGLVRPYKTHELIIKAVRDLERRAVLLIAGAFHDRGYYRRLKSIAYPNYIEKVKGLLGRGDIRFLDYVKENDLADLARAADYLISAHGKRSLTTAAPHFAQQHLLPIICSRSPYNCEILGEAGIYFDVDESGEDNLSEVLAASSEAEHEEKKRALKENRKAYSWTLVGKKTADFYRQICTI</sequence>
<evidence type="ECO:0000313" key="3">
    <source>
        <dbReference type="EMBL" id="OOZ40444.1"/>
    </source>
</evidence>
<keyword evidence="1" id="KW-0808">Transferase</keyword>
<dbReference type="Pfam" id="PF00534">
    <property type="entry name" value="Glycos_transf_1"/>
    <property type="match status" value="1"/>
</dbReference>
<accession>A0A1T2L5W3</accession>
<dbReference type="Gene3D" id="3.40.50.2000">
    <property type="entry name" value="Glycogen Phosphorylase B"/>
    <property type="match status" value="1"/>
</dbReference>
<gene>
    <name evidence="3" type="ORF">BOW53_07670</name>
</gene>
<dbReference type="SUPFAM" id="SSF53756">
    <property type="entry name" value="UDP-Glycosyltransferase/glycogen phosphorylase"/>
    <property type="match status" value="1"/>
</dbReference>